<organism evidence="2">
    <name type="scientific">human gut metagenome</name>
    <dbReference type="NCBI Taxonomy" id="408170"/>
    <lineage>
        <taxon>unclassified sequences</taxon>
        <taxon>metagenomes</taxon>
        <taxon>organismal metagenomes</taxon>
    </lineage>
</organism>
<comment type="caution">
    <text evidence="2">The sequence shown here is derived from an EMBL/GenBank/DDBJ whole genome shotgun (WGS) entry which is preliminary data.</text>
</comment>
<sequence>MLYINDQPITLEAVLYGLFTGLMIAAMLFWFQAYSKSLDSDGFLYLFGGKLPSIALMVTMIFRFIPQFHRSLQEI</sequence>
<gene>
    <name evidence="2" type="ORF">OBE_10228</name>
</gene>
<keyword evidence="1" id="KW-0812">Transmembrane</keyword>
<feature type="transmembrane region" description="Helical" evidence="1">
    <location>
        <begin position="12"/>
        <end position="31"/>
    </location>
</feature>
<accession>K1SKA5</accession>
<dbReference type="AlphaFoldDB" id="K1SKA5"/>
<proteinExistence type="predicted"/>
<protein>
    <submittedName>
        <fullName evidence="2">Cobalt transport protein</fullName>
    </submittedName>
</protein>
<reference evidence="2" key="1">
    <citation type="journal article" date="2013" name="Environ. Microbiol.">
        <title>Microbiota from the distal guts of lean and obese adolescents exhibit partial functional redundancy besides clear differences in community structure.</title>
        <authorList>
            <person name="Ferrer M."/>
            <person name="Ruiz A."/>
            <person name="Lanza F."/>
            <person name="Haange S.B."/>
            <person name="Oberbach A."/>
            <person name="Till H."/>
            <person name="Bargiela R."/>
            <person name="Campoy C."/>
            <person name="Segura M.T."/>
            <person name="Richter M."/>
            <person name="von Bergen M."/>
            <person name="Seifert J."/>
            <person name="Suarez A."/>
        </authorList>
    </citation>
    <scope>NUCLEOTIDE SEQUENCE</scope>
</reference>
<feature type="transmembrane region" description="Helical" evidence="1">
    <location>
        <begin position="43"/>
        <end position="65"/>
    </location>
</feature>
<keyword evidence="1" id="KW-0472">Membrane</keyword>
<evidence type="ECO:0000313" key="2">
    <source>
        <dbReference type="EMBL" id="EKC58018.1"/>
    </source>
</evidence>
<dbReference type="EMBL" id="AJWZ01007047">
    <property type="protein sequence ID" value="EKC58018.1"/>
    <property type="molecule type" value="Genomic_DNA"/>
</dbReference>
<feature type="non-terminal residue" evidence="2">
    <location>
        <position position="75"/>
    </location>
</feature>
<keyword evidence="1" id="KW-1133">Transmembrane helix</keyword>
<name>K1SKA5_9ZZZZ</name>
<evidence type="ECO:0000256" key="1">
    <source>
        <dbReference type="SAM" id="Phobius"/>
    </source>
</evidence>